<dbReference type="RefSeq" id="WP_045779230.1">
    <property type="nucleotide sequence ID" value="NZ_LAJX01000105.1"/>
</dbReference>
<keyword evidence="2" id="KW-1133">Transmembrane helix</keyword>
<dbReference type="EMBL" id="LAJX01000105">
    <property type="protein sequence ID" value="KJV06506.1"/>
    <property type="molecule type" value="Genomic_DNA"/>
</dbReference>
<feature type="region of interest" description="Disordered" evidence="1">
    <location>
        <begin position="1"/>
        <end position="23"/>
    </location>
</feature>
<reference evidence="3 4" key="2">
    <citation type="journal article" date="2016" name="Microb. Ecol.">
        <title>Genome Characteristics of a Novel Type I Methanotroph (Sn10-6) Isolated from a Flooded Indian Rice Field.</title>
        <authorList>
            <person name="Rahalkar M.C."/>
            <person name="Pandit P.S."/>
            <person name="Dhakephalkar P.K."/>
            <person name="Pore S."/>
            <person name="Arora P."/>
            <person name="Kapse N."/>
        </authorList>
    </citation>
    <scope>NUCLEOTIDE SEQUENCE [LARGE SCALE GENOMIC DNA]</scope>
    <source>
        <strain evidence="3 4">Sn10-6</strain>
    </source>
</reference>
<evidence type="ECO:0000256" key="2">
    <source>
        <dbReference type="SAM" id="Phobius"/>
    </source>
</evidence>
<keyword evidence="2" id="KW-0472">Membrane</keyword>
<comment type="caution">
    <text evidence="3">The sequence shown here is derived from an EMBL/GenBank/DDBJ whole genome shotgun (WGS) entry which is preliminary data.</text>
</comment>
<organism evidence="3 4">
    <name type="scientific">Methylocucumis oryzae</name>
    <dbReference type="NCBI Taxonomy" id="1632867"/>
    <lineage>
        <taxon>Bacteria</taxon>
        <taxon>Pseudomonadati</taxon>
        <taxon>Pseudomonadota</taxon>
        <taxon>Gammaproteobacteria</taxon>
        <taxon>Methylococcales</taxon>
        <taxon>Methylococcaceae</taxon>
        <taxon>Methylocucumis</taxon>
    </lineage>
</organism>
<keyword evidence="4" id="KW-1185">Reference proteome</keyword>
<feature type="transmembrane region" description="Helical" evidence="2">
    <location>
        <begin position="31"/>
        <end position="49"/>
    </location>
</feature>
<dbReference type="AlphaFoldDB" id="A0A0F3IID2"/>
<dbReference type="OrthoDB" id="2604018at2"/>
<sequence length="151" mass="16418">MKNDLPTLASTSQKPGGQGAESAETYRPTGALIAATLSPLLGFFTLMLSHHISRLSKSMDQLILAYGHWIPGSIGSGPDGSIGSYAGKEVLALAVWLTSWLIFHQCWRHKELSITAWIPWYLGGVCVVTLGFFHPLIDPLILFVAESLKLI</sequence>
<proteinExistence type="predicted"/>
<gene>
    <name evidence="3" type="ORF">VZ94_10735</name>
</gene>
<dbReference type="PATRIC" id="fig|1632867.3.peg.204"/>
<reference evidence="4" key="1">
    <citation type="submission" date="2015-03" db="EMBL/GenBank/DDBJ databases">
        <title>Draft genome sequence of a novel methanotroph (Sn10-6) isolated from flooded ricefield rhizosphere in India.</title>
        <authorList>
            <person name="Pandit P.S."/>
            <person name="Pore S.D."/>
            <person name="Arora P."/>
            <person name="Kapse N.G."/>
            <person name="Dhakephalkar P.K."/>
            <person name="Rahalkar M.C."/>
        </authorList>
    </citation>
    <scope>NUCLEOTIDE SEQUENCE [LARGE SCALE GENOMIC DNA]</scope>
    <source>
        <strain evidence="4">Sn10-6</strain>
    </source>
</reference>
<protein>
    <submittedName>
        <fullName evidence="3">Uncharacterized protein</fullName>
    </submittedName>
</protein>
<accession>A0A0F3IID2</accession>
<evidence type="ECO:0000256" key="1">
    <source>
        <dbReference type="SAM" id="MobiDB-lite"/>
    </source>
</evidence>
<keyword evidence="2" id="KW-0812">Transmembrane</keyword>
<dbReference type="Proteomes" id="UP000033684">
    <property type="component" value="Unassembled WGS sequence"/>
</dbReference>
<evidence type="ECO:0000313" key="3">
    <source>
        <dbReference type="EMBL" id="KJV06506.1"/>
    </source>
</evidence>
<evidence type="ECO:0000313" key="4">
    <source>
        <dbReference type="Proteomes" id="UP000033684"/>
    </source>
</evidence>
<name>A0A0F3IID2_9GAMM</name>
<feature type="transmembrane region" description="Helical" evidence="2">
    <location>
        <begin position="118"/>
        <end position="137"/>
    </location>
</feature>